<evidence type="ECO:0008006" key="3">
    <source>
        <dbReference type="Google" id="ProtNLM"/>
    </source>
</evidence>
<dbReference type="RefSeq" id="WP_151860121.1">
    <property type="nucleotide sequence ID" value="NZ_WBZC01000010.1"/>
</dbReference>
<reference evidence="1 2" key="1">
    <citation type="submission" date="2019-10" db="EMBL/GenBank/DDBJ databases">
        <title>Alkaliphilus serpentinus sp. nov. and Alkaliphilus pronyensis sp. nov., two novel anaerobic alkaliphilic species isolated from the serpentinized-hosted hydrothermal field of the Prony Bay (New Caledonia).</title>
        <authorList>
            <person name="Postec A."/>
        </authorList>
    </citation>
    <scope>NUCLEOTIDE SEQUENCE [LARGE SCALE GENOMIC DNA]</scope>
    <source>
        <strain evidence="1 2">LacV</strain>
    </source>
</reference>
<organism evidence="1 2">
    <name type="scientific">Alkaliphilus pronyensis</name>
    <dbReference type="NCBI Taxonomy" id="1482732"/>
    <lineage>
        <taxon>Bacteria</taxon>
        <taxon>Bacillati</taxon>
        <taxon>Bacillota</taxon>
        <taxon>Clostridia</taxon>
        <taxon>Peptostreptococcales</taxon>
        <taxon>Natronincolaceae</taxon>
        <taxon>Alkaliphilus</taxon>
    </lineage>
</organism>
<dbReference type="SUPFAM" id="SSF109854">
    <property type="entry name" value="DinB/YfiT-like putative metalloenzymes"/>
    <property type="match status" value="1"/>
</dbReference>
<proteinExistence type="predicted"/>
<sequence>MRIIVKHLHNAFNLTIDLVHAITTDDLKLQLMDLPSNTIGEQLWCIIGARESYLKAIINEGWMGFSCSLDDTTSKNEVLKCLKNSADDSLAYLNNAELNEKQTDLLLALLEHEIQHHGQLIRYFYGNKLTFPKSWTERYTV</sequence>
<dbReference type="AlphaFoldDB" id="A0A6I0F466"/>
<evidence type="ECO:0000313" key="1">
    <source>
        <dbReference type="EMBL" id="KAB3537290.1"/>
    </source>
</evidence>
<comment type="caution">
    <text evidence="1">The sequence shown here is derived from an EMBL/GenBank/DDBJ whole genome shotgun (WGS) entry which is preliminary data.</text>
</comment>
<dbReference type="OrthoDB" id="2862789at2"/>
<keyword evidence="2" id="KW-1185">Reference proteome</keyword>
<dbReference type="EMBL" id="WBZC01000010">
    <property type="protein sequence ID" value="KAB3537290.1"/>
    <property type="molecule type" value="Genomic_DNA"/>
</dbReference>
<protein>
    <recommendedName>
        <fullName evidence="3">DinB family protein</fullName>
    </recommendedName>
</protein>
<dbReference type="InterPro" id="IPR034660">
    <property type="entry name" value="DinB/YfiT-like"/>
</dbReference>
<evidence type="ECO:0000313" key="2">
    <source>
        <dbReference type="Proteomes" id="UP000432715"/>
    </source>
</evidence>
<accession>A0A6I0F466</accession>
<name>A0A6I0F466_9FIRM</name>
<dbReference type="Gene3D" id="1.20.120.450">
    <property type="entry name" value="dinb family like domain"/>
    <property type="match status" value="1"/>
</dbReference>
<dbReference type="Proteomes" id="UP000432715">
    <property type="component" value="Unassembled WGS sequence"/>
</dbReference>
<gene>
    <name evidence="1" type="ORF">F8154_03070</name>
</gene>